<evidence type="ECO:0000313" key="10">
    <source>
        <dbReference type="EMBL" id="MCP2334615.1"/>
    </source>
</evidence>
<evidence type="ECO:0000256" key="2">
    <source>
        <dbReference type="ARBA" id="ARBA00010792"/>
    </source>
</evidence>
<proteinExistence type="inferred from homology"/>
<dbReference type="PANTHER" id="PTHR30353:SF0">
    <property type="entry name" value="TRANSMEMBRANE PROTEIN"/>
    <property type="match status" value="1"/>
</dbReference>
<keyword evidence="11" id="KW-1185">Reference proteome</keyword>
<evidence type="ECO:0000256" key="4">
    <source>
        <dbReference type="ARBA" id="ARBA00022692"/>
    </source>
</evidence>
<feature type="transmembrane region" description="Helical" evidence="7">
    <location>
        <begin position="149"/>
        <end position="170"/>
    </location>
</feature>
<feature type="domain" description="VTT" evidence="9">
    <location>
        <begin position="36"/>
        <end position="164"/>
    </location>
</feature>
<dbReference type="RefSeq" id="WP_051314239.1">
    <property type="nucleotide sequence ID" value="NZ_AUBJ02000001.1"/>
</dbReference>
<evidence type="ECO:0000256" key="8">
    <source>
        <dbReference type="SAM" id="MobiDB-lite"/>
    </source>
</evidence>
<organism evidence="10 11">
    <name type="scientific">Actinoalloteichus caeruleus DSM 43889</name>
    <dbReference type="NCBI Taxonomy" id="1120930"/>
    <lineage>
        <taxon>Bacteria</taxon>
        <taxon>Bacillati</taxon>
        <taxon>Actinomycetota</taxon>
        <taxon>Actinomycetes</taxon>
        <taxon>Pseudonocardiales</taxon>
        <taxon>Pseudonocardiaceae</taxon>
        <taxon>Actinoalloteichus</taxon>
        <taxon>Actinoalloteichus cyanogriseus</taxon>
    </lineage>
</organism>
<protein>
    <submittedName>
        <fullName evidence="10">Membrane-associated protein</fullName>
    </submittedName>
</protein>
<reference evidence="10 11" key="1">
    <citation type="submission" date="2022-06" db="EMBL/GenBank/DDBJ databases">
        <title>Genomic Encyclopedia of Type Strains, Phase I: the one thousand microbial genomes (KMG-I) project.</title>
        <authorList>
            <person name="Kyrpides N."/>
        </authorList>
    </citation>
    <scope>NUCLEOTIDE SEQUENCE [LARGE SCALE GENOMIC DNA]</scope>
    <source>
        <strain evidence="10 11">DSM 43889</strain>
    </source>
</reference>
<evidence type="ECO:0000259" key="9">
    <source>
        <dbReference type="Pfam" id="PF09335"/>
    </source>
</evidence>
<dbReference type="EMBL" id="AUBJ02000001">
    <property type="protein sequence ID" value="MCP2334615.1"/>
    <property type="molecule type" value="Genomic_DNA"/>
</dbReference>
<evidence type="ECO:0000256" key="6">
    <source>
        <dbReference type="ARBA" id="ARBA00023136"/>
    </source>
</evidence>
<evidence type="ECO:0000313" key="11">
    <source>
        <dbReference type="Proteomes" id="UP000791080"/>
    </source>
</evidence>
<feature type="transmembrane region" description="Helical" evidence="7">
    <location>
        <begin position="41"/>
        <end position="70"/>
    </location>
</feature>
<keyword evidence="5 7" id="KW-1133">Transmembrane helix</keyword>
<dbReference type="Proteomes" id="UP000791080">
    <property type="component" value="Unassembled WGS sequence"/>
</dbReference>
<comment type="similarity">
    <text evidence="2 7">Belongs to the DedA family.</text>
</comment>
<dbReference type="InterPro" id="IPR032816">
    <property type="entry name" value="VTT_dom"/>
</dbReference>
<evidence type="ECO:0000256" key="3">
    <source>
        <dbReference type="ARBA" id="ARBA00022475"/>
    </source>
</evidence>
<comment type="subcellular location">
    <subcellularLocation>
        <location evidence="1 7">Cell membrane</location>
        <topology evidence="1 7">Multi-pass membrane protein</topology>
    </subcellularLocation>
</comment>
<accession>A0ABT1JPZ8</accession>
<keyword evidence="3 7" id="KW-1003">Cell membrane</keyword>
<comment type="caution">
    <text evidence="10">The sequence shown here is derived from an EMBL/GenBank/DDBJ whole genome shotgun (WGS) entry which is preliminary data.</text>
</comment>
<evidence type="ECO:0000256" key="1">
    <source>
        <dbReference type="ARBA" id="ARBA00004651"/>
    </source>
</evidence>
<dbReference type="Pfam" id="PF09335">
    <property type="entry name" value="VTT_dom"/>
    <property type="match status" value="1"/>
</dbReference>
<feature type="transmembrane region" description="Helical" evidence="7">
    <location>
        <begin position="12"/>
        <end position="35"/>
    </location>
</feature>
<feature type="transmembrane region" description="Helical" evidence="7">
    <location>
        <begin position="176"/>
        <end position="198"/>
    </location>
</feature>
<keyword evidence="4 7" id="KW-0812">Transmembrane</keyword>
<gene>
    <name evidence="10" type="ORF">G443_004885</name>
</gene>
<dbReference type="InterPro" id="IPR032818">
    <property type="entry name" value="DedA-like"/>
</dbReference>
<feature type="region of interest" description="Disordered" evidence="8">
    <location>
        <begin position="219"/>
        <end position="240"/>
    </location>
</feature>
<keyword evidence="6 7" id="KW-0472">Membrane</keyword>
<dbReference type="PANTHER" id="PTHR30353">
    <property type="entry name" value="INNER MEMBRANE PROTEIN DEDA-RELATED"/>
    <property type="match status" value="1"/>
</dbReference>
<evidence type="ECO:0000256" key="5">
    <source>
        <dbReference type="ARBA" id="ARBA00022989"/>
    </source>
</evidence>
<sequence>MNPADLLLDLRAPFVLLLAGAVLVLESGVLIGLFLPGASTVLVLGLVADLGVIPLPAALALAFAATALGAQLGYQLGRRRGLGVAGGVARRGLARAGVGGARERLTRLLDRGGAPTIIGAHCVALARTLAPRLAGTSGVAWRRFSGANLVGCALWSWTLVLVGHSAGAAFDQVRAAVGLLGAPLLVVGALVVAVVLLLRRRARRMGGAGGAGEWVELVEGPGAPAPRSGAPGPSPLSGPD</sequence>
<feature type="compositionally biased region" description="Low complexity" evidence="8">
    <location>
        <begin position="220"/>
        <end position="231"/>
    </location>
</feature>
<evidence type="ECO:0000256" key="7">
    <source>
        <dbReference type="RuleBase" id="RU367016"/>
    </source>
</evidence>
<name>A0ABT1JPZ8_ACTCY</name>